<evidence type="ECO:0000259" key="1">
    <source>
        <dbReference type="PROSITE" id="PS51186"/>
    </source>
</evidence>
<keyword evidence="2" id="KW-0012">Acyltransferase</keyword>
<accession>A0ABT8Z1I4</accession>
<dbReference type="PROSITE" id="PS51186">
    <property type="entry name" value="GNAT"/>
    <property type="match status" value="1"/>
</dbReference>
<dbReference type="InterPro" id="IPR016181">
    <property type="entry name" value="Acyl_CoA_acyltransferase"/>
</dbReference>
<dbReference type="SUPFAM" id="SSF55729">
    <property type="entry name" value="Acyl-CoA N-acyltransferases (Nat)"/>
    <property type="match status" value="1"/>
</dbReference>
<dbReference type="EC" id="2.3.1.-" evidence="2"/>
<dbReference type="Gene3D" id="3.40.630.30">
    <property type="match status" value="1"/>
</dbReference>
<dbReference type="InterPro" id="IPR052564">
    <property type="entry name" value="N-acetyltrans/Recomb-assoc"/>
</dbReference>
<dbReference type="CDD" id="cd04301">
    <property type="entry name" value="NAT_SF"/>
    <property type="match status" value="1"/>
</dbReference>
<dbReference type="GO" id="GO:0016746">
    <property type="term" value="F:acyltransferase activity"/>
    <property type="evidence" value="ECO:0007669"/>
    <property type="project" value="UniProtKB-KW"/>
</dbReference>
<keyword evidence="3" id="KW-1185">Reference proteome</keyword>
<dbReference type="EMBL" id="JAUPBM010000259">
    <property type="protein sequence ID" value="MDO7021660.1"/>
    <property type="molecule type" value="Genomic_DNA"/>
</dbReference>
<dbReference type="PANTHER" id="PTHR43451:SF1">
    <property type="entry name" value="ACETYLTRANSFERASE"/>
    <property type="match status" value="1"/>
</dbReference>
<comment type="caution">
    <text evidence="2">The sequence shown here is derived from an EMBL/GenBank/DDBJ whole genome shotgun (WGS) entry which is preliminary data.</text>
</comment>
<dbReference type="PANTHER" id="PTHR43451">
    <property type="entry name" value="ACETYLTRANSFERASE (GNAT) FAMILY PROTEIN"/>
    <property type="match status" value="1"/>
</dbReference>
<keyword evidence="2" id="KW-0808">Transferase</keyword>
<protein>
    <submittedName>
        <fullName evidence="2">GNAT family N-acetyltransferase</fullName>
        <ecNumber evidence="2">2.3.1.-</ecNumber>
    </submittedName>
</protein>
<sequence length="149" mass="17562">MIKIEKASVDDIEEISMLAKNIYLKYNSHIDTEEGINNVLLFISSDNMRLRFFMEGSLILVARNENNSILGMIEIINYDHISLFFVDDKYFKSKIGTRLFEEAKNILKSDKYTVKASDYALEFYKKLGFIKLYNDIQEENGVHFHYMIY</sequence>
<proteinExistence type="predicted"/>
<gene>
    <name evidence="2" type="ORF">Q5M86_12855</name>
</gene>
<dbReference type="Proteomes" id="UP001175147">
    <property type="component" value="Unassembled WGS sequence"/>
</dbReference>
<dbReference type="InterPro" id="IPR000182">
    <property type="entry name" value="GNAT_dom"/>
</dbReference>
<dbReference type="RefSeq" id="WP_304386151.1">
    <property type="nucleotide sequence ID" value="NZ_JAUPBL010000137.1"/>
</dbReference>
<evidence type="ECO:0000313" key="3">
    <source>
        <dbReference type="Proteomes" id="UP001175147"/>
    </source>
</evidence>
<evidence type="ECO:0000313" key="2">
    <source>
        <dbReference type="EMBL" id="MDO7021660.1"/>
    </source>
</evidence>
<dbReference type="Pfam" id="PF13673">
    <property type="entry name" value="Acetyltransf_10"/>
    <property type="match status" value="1"/>
</dbReference>
<reference evidence="2" key="1">
    <citation type="submission" date="2023-07" db="EMBL/GenBank/DDBJ databases">
        <title>Mucosal microbiota of week-old chicken and adult hens.</title>
        <authorList>
            <person name="Volf J."/>
            <person name="Karasova D."/>
            <person name="Crhanova M."/>
            <person name="Faldynova M."/>
            <person name="Prikrylova H."/>
            <person name="Zeman M."/>
            <person name="Babak V."/>
            <person name="Rajova J."/>
            <person name="Rychlik I."/>
        </authorList>
    </citation>
    <scope>NUCLEOTIDE SEQUENCE</scope>
    <source>
        <strain evidence="2">ET902</strain>
    </source>
</reference>
<feature type="domain" description="N-acetyltransferase" evidence="1">
    <location>
        <begin position="2"/>
        <end position="149"/>
    </location>
</feature>
<name>A0ABT8Z1I4_9SPIR</name>
<organism evidence="2 3">
    <name type="scientific">Brachyspira innocens</name>
    <dbReference type="NCBI Taxonomy" id="13264"/>
    <lineage>
        <taxon>Bacteria</taxon>
        <taxon>Pseudomonadati</taxon>
        <taxon>Spirochaetota</taxon>
        <taxon>Spirochaetia</taxon>
        <taxon>Brachyspirales</taxon>
        <taxon>Brachyspiraceae</taxon>
        <taxon>Brachyspira</taxon>
    </lineage>
</organism>